<dbReference type="GO" id="GO:0006304">
    <property type="term" value="P:DNA modification"/>
    <property type="evidence" value="ECO:0007669"/>
    <property type="project" value="InterPro"/>
</dbReference>
<dbReference type="GO" id="GO:0032259">
    <property type="term" value="P:methylation"/>
    <property type="evidence" value="ECO:0007669"/>
    <property type="project" value="UniProtKB-KW"/>
</dbReference>
<evidence type="ECO:0000256" key="5">
    <source>
        <dbReference type="ARBA" id="ARBA00022691"/>
    </source>
</evidence>
<keyword evidence="3 8" id="KW-0489">Methyltransferase</keyword>
<evidence type="ECO:0000256" key="1">
    <source>
        <dbReference type="ARBA" id="ARBA00006594"/>
    </source>
</evidence>
<comment type="similarity">
    <text evidence="1">Belongs to the N(4)/N(6)-methyltransferase family.</text>
</comment>
<reference evidence="8 9" key="1">
    <citation type="submission" date="2017-08" db="EMBL/GenBank/DDBJ databases">
        <title>Phylogenetic analysis of Mycobacterium avium complex whole genomes.</title>
        <authorList>
            <person name="Caverly L.J."/>
            <person name="Spilker T."/>
            <person name="Lipuma J."/>
        </authorList>
    </citation>
    <scope>NUCLEOTIDE SEQUENCE [LARGE SCALE GENOMIC DNA]</scope>
    <source>
        <strain evidence="8 9">FLAC0165</strain>
    </source>
</reference>
<gene>
    <name evidence="8" type="ORF">CKJ66_10305</name>
</gene>
<evidence type="ECO:0000256" key="2">
    <source>
        <dbReference type="ARBA" id="ARBA00011900"/>
    </source>
</evidence>
<evidence type="ECO:0000256" key="6">
    <source>
        <dbReference type="ARBA" id="ARBA00047942"/>
    </source>
</evidence>
<comment type="catalytic activity">
    <reaction evidence="6">
        <text>a 2'-deoxyadenosine in DNA + S-adenosyl-L-methionine = an N(6)-methyl-2'-deoxyadenosine in DNA + S-adenosyl-L-homocysteine + H(+)</text>
        <dbReference type="Rhea" id="RHEA:15197"/>
        <dbReference type="Rhea" id="RHEA-COMP:12418"/>
        <dbReference type="Rhea" id="RHEA-COMP:12419"/>
        <dbReference type="ChEBI" id="CHEBI:15378"/>
        <dbReference type="ChEBI" id="CHEBI:57856"/>
        <dbReference type="ChEBI" id="CHEBI:59789"/>
        <dbReference type="ChEBI" id="CHEBI:90615"/>
        <dbReference type="ChEBI" id="CHEBI:90616"/>
        <dbReference type="EC" id="2.1.1.72"/>
    </reaction>
</comment>
<dbReference type="SUPFAM" id="SSF53335">
    <property type="entry name" value="S-adenosyl-L-methionine-dependent methyltransferases"/>
    <property type="match status" value="1"/>
</dbReference>
<dbReference type="EMBL" id="NSFD01000020">
    <property type="protein sequence ID" value="PBA26895.1"/>
    <property type="molecule type" value="Genomic_DNA"/>
</dbReference>
<dbReference type="GO" id="GO:0009007">
    <property type="term" value="F:site-specific DNA-methyltransferase (adenine-specific) activity"/>
    <property type="evidence" value="ECO:0007669"/>
    <property type="project" value="UniProtKB-EC"/>
</dbReference>
<organism evidence="8 9">
    <name type="scientific">Mycobacterium avium</name>
    <dbReference type="NCBI Taxonomy" id="1764"/>
    <lineage>
        <taxon>Bacteria</taxon>
        <taxon>Bacillati</taxon>
        <taxon>Actinomycetota</taxon>
        <taxon>Actinomycetes</taxon>
        <taxon>Mycobacteriales</taxon>
        <taxon>Mycobacteriaceae</taxon>
        <taxon>Mycobacterium</taxon>
        <taxon>Mycobacterium avium complex (MAC)</taxon>
    </lineage>
</organism>
<evidence type="ECO:0000259" key="7">
    <source>
        <dbReference type="Pfam" id="PF07669"/>
    </source>
</evidence>
<comment type="caution">
    <text evidence="8">The sequence shown here is derived from an EMBL/GenBank/DDBJ whole genome shotgun (WGS) entry which is preliminary data.</text>
</comment>
<keyword evidence="4 8" id="KW-0808">Transferase</keyword>
<dbReference type="InterPro" id="IPR029063">
    <property type="entry name" value="SAM-dependent_MTases_sf"/>
</dbReference>
<evidence type="ECO:0000313" key="9">
    <source>
        <dbReference type="Proteomes" id="UP000217768"/>
    </source>
</evidence>
<evidence type="ECO:0000256" key="4">
    <source>
        <dbReference type="ARBA" id="ARBA00022679"/>
    </source>
</evidence>
<dbReference type="InterPro" id="IPR011639">
    <property type="entry name" value="MethylTrfase_TaqI-like_dom"/>
</dbReference>
<dbReference type="PRINTS" id="PR00507">
    <property type="entry name" value="N12N6MTFRASE"/>
</dbReference>
<dbReference type="AlphaFoldDB" id="A0A2A2ZKK4"/>
<dbReference type="Gene3D" id="3.40.50.150">
    <property type="entry name" value="Vaccinia Virus protein VP39"/>
    <property type="match status" value="1"/>
</dbReference>
<keyword evidence="5" id="KW-0949">S-adenosyl-L-methionine</keyword>
<sequence>MSADAHRVRGVTLTATDEVQNYGEVFTRRWVVDVLLDLTGYTADRDLADLRLVEPSCGSGAFLGPAVERLIASAVAHGRDFTALGESMCVFDLQPEHVETSRKVCRELLESAGASKEVAARLAEQWVRHDDFLLSGVGLLAHSDVPPADVIVGNPPYIRYDDLPETAAAEYRRTWATMRGRGDVYVGFIERALRTLKPGGRVGFICADRWMRNQYGADLRKLVASRFAVEHVWTMHDVDAFETRVSAYPAIIVLSNTSQAGVTVAETTAEFGPASASALAKAAAHERFDEYIDVGVKAHRLAQWFPGDGLWPTGSPARLALIAHLNDKFGPVHDIRTGTRVGIGIATGADKVYVTKDANAAEADRLVPLSMAQDLATGEFVWHGNYLVNPWAEDGSLVALDDYPRMAAYLSAHPALRERFVARKAPKSWYRTIDKLNAGLTAKPKLLLQDMKAYIHPVLEPGGYYPHHNLYYVVSDAWDMEVLGGLLLGRVAQAYIEAYCVRMRGGTLRFQAQYLRQIRVPRPEQIDPMVAEALRAAFRDRDVDGATKAAGEAYGIDLAEYELTAL</sequence>
<dbReference type="PANTHER" id="PTHR33841:SF5">
    <property type="entry name" value="DNA METHYLASE (MODIFICATION METHYLASE) (METHYLTRANSFERASE)-RELATED"/>
    <property type="match status" value="1"/>
</dbReference>
<protein>
    <recommendedName>
        <fullName evidence="2">site-specific DNA-methyltransferase (adenine-specific)</fullName>
        <ecNumber evidence="2">2.1.1.72</ecNumber>
    </recommendedName>
</protein>
<dbReference type="GO" id="GO:0003676">
    <property type="term" value="F:nucleic acid binding"/>
    <property type="evidence" value="ECO:0007669"/>
    <property type="project" value="InterPro"/>
</dbReference>
<dbReference type="InterPro" id="IPR002052">
    <property type="entry name" value="DNA_methylase_N6_adenine_CS"/>
</dbReference>
<dbReference type="PROSITE" id="PS00092">
    <property type="entry name" value="N6_MTASE"/>
    <property type="match status" value="1"/>
</dbReference>
<name>A0A2A2ZKK4_MYCAV</name>
<feature type="domain" description="Type II methyltransferase M.TaqI-like" evidence="7">
    <location>
        <begin position="149"/>
        <end position="241"/>
    </location>
</feature>
<dbReference type="Pfam" id="PF07669">
    <property type="entry name" value="Eco57I"/>
    <property type="match status" value="1"/>
</dbReference>
<dbReference type="InterPro" id="IPR050953">
    <property type="entry name" value="N4_N6_ade-DNA_methylase"/>
</dbReference>
<proteinExistence type="inferred from homology"/>
<dbReference type="EC" id="2.1.1.72" evidence="2"/>
<evidence type="ECO:0000313" key="8">
    <source>
        <dbReference type="EMBL" id="PBA26895.1"/>
    </source>
</evidence>
<evidence type="ECO:0000256" key="3">
    <source>
        <dbReference type="ARBA" id="ARBA00022603"/>
    </source>
</evidence>
<dbReference type="PANTHER" id="PTHR33841">
    <property type="entry name" value="DNA METHYLTRANSFERASE YEEA-RELATED"/>
    <property type="match status" value="1"/>
</dbReference>
<accession>A0A2A2ZKK4</accession>
<dbReference type="Proteomes" id="UP000217768">
    <property type="component" value="Unassembled WGS sequence"/>
</dbReference>